<evidence type="ECO:0000313" key="3">
    <source>
        <dbReference type="EMBL" id="WXB19601.1"/>
    </source>
</evidence>
<protein>
    <submittedName>
        <fullName evidence="3">Uncharacterized protein</fullName>
    </submittedName>
</protein>
<organism evidence="3 4">
    <name type="scientific">Pendulispora albinea</name>
    <dbReference type="NCBI Taxonomy" id="2741071"/>
    <lineage>
        <taxon>Bacteria</taxon>
        <taxon>Pseudomonadati</taxon>
        <taxon>Myxococcota</taxon>
        <taxon>Myxococcia</taxon>
        <taxon>Myxococcales</taxon>
        <taxon>Sorangiineae</taxon>
        <taxon>Pendulisporaceae</taxon>
        <taxon>Pendulispora</taxon>
    </lineage>
</organism>
<dbReference type="InterPro" id="IPR029044">
    <property type="entry name" value="Nucleotide-diphossugar_trans"/>
</dbReference>
<dbReference type="EMBL" id="CP089984">
    <property type="protein sequence ID" value="WXB19601.1"/>
    <property type="molecule type" value="Genomic_DNA"/>
</dbReference>
<dbReference type="Proteomes" id="UP001370348">
    <property type="component" value="Chromosome"/>
</dbReference>
<dbReference type="InterPro" id="IPR051706">
    <property type="entry name" value="Glycosyltransferase_domain"/>
</dbReference>
<sequence length="398" mass="44948">MIPKKIHHVWPGDDPFRASFHPFRTSWLEHHPDWTLHFWRTELGAGIAEDVRALLADPRYTVVVKSDVARFELLRVHGGIYADTDVECLKPFDDLLEDGFFCGRESAETLCPSVVGCTPGHPFAALFVREALARLRQVGPAAANAKPNEVTGPVLLTELARHRSDVRVHPEHCFYPIGWWETHRLHQPTPGAYAKHWWNGATSPEGWTRKQVFGRERGATVKYDLGGTGPRAGYVSVNLAPGADRPCDILDLDALHPADGDVDEFLLVHTLEHVPVTRYVPFLNDLHRKLRTGGTVVVIQTDADAVIRQYVTGQLSFRSMRSTLFTPEDRVRDNPLQSHQNMWSAEELARDFRAVGFDVETFDAGTWGFDMSDPLYPDDMTRDHGKPIRNLGLRGRKR</sequence>
<evidence type="ECO:0000313" key="4">
    <source>
        <dbReference type="Proteomes" id="UP001370348"/>
    </source>
</evidence>
<dbReference type="Gene3D" id="3.90.550.20">
    <property type="match status" value="1"/>
</dbReference>
<dbReference type="SUPFAM" id="SSF53448">
    <property type="entry name" value="Nucleotide-diphospho-sugar transferases"/>
    <property type="match status" value="1"/>
</dbReference>
<evidence type="ECO:0000256" key="1">
    <source>
        <dbReference type="ARBA" id="ARBA00022679"/>
    </source>
</evidence>
<dbReference type="InterPro" id="IPR007577">
    <property type="entry name" value="GlycoTrfase_DXD_sugar-bd_CS"/>
</dbReference>
<feature type="region of interest" description="Disordered" evidence="2">
    <location>
        <begin position="378"/>
        <end position="398"/>
    </location>
</feature>
<name>A0ABZ2MAS4_9BACT</name>
<dbReference type="InterPro" id="IPR029063">
    <property type="entry name" value="SAM-dependent_MTases_sf"/>
</dbReference>
<keyword evidence="1" id="KW-0808">Transferase</keyword>
<dbReference type="RefSeq" id="WP_394829206.1">
    <property type="nucleotide sequence ID" value="NZ_CP089984.1"/>
</dbReference>
<proteinExistence type="predicted"/>
<dbReference type="Pfam" id="PF04488">
    <property type="entry name" value="Gly_transf_sug"/>
    <property type="match status" value="1"/>
</dbReference>
<gene>
    <name evidence="3" type="ORF">LZC94_20535</name>
</gene>
<dbReference type="Gene3D" id="3.40.50.150">
    <property type="entry name" value="Vaccinia Virus protein VP39"/>
    <property type="match status" value="1"/>
</dbReference>
<evidence type="ECO:0000256" key="2">
    <source>
        <dbReference type="SAM" id="MobiDB-lite"/>
    </source>
</evidence>
<reference evidence="3 4" key="1">
    <citation type="submission" date="2021-12" db="EMBL/GenBank/DDBJ databases">
        <title>Discovery of the Pendulisporaceae a myxobacterial family with distinct sporulation behavior and unique specialized metabolism.</title>
        <authorList>
            <person name="Garcia R."/>
            <person name="Popoff A."/>
            <person name="Bader C.D."/>
            <person name="Loehr J."/>
            <person name="Walesch S."/>
            <person name="Walt C."/>
            <person name="Boldt J."/>
            <person name="Bunk B."/>
            <person name="Haeckl F.J.F.P.J."/>
            <person name="Gunesch A.P."/>
            <person name="Birkelbach J."/>
            <person name="Nuebel U."/>
            <person name="Pietschmann T."/>
            <person name="Bach T."/>
            <person name="Mueller R."/>
        </authorList>
    </citation>
    <scope>NUCLEOTIDE SEQUENCE [LARGE SCALE GENOMIC DNA]</scope>
    <source>
        <strain evidence="3 4">MSr11954</strain>
    </source>
</reference>
<dbReference type="SUPFAM" id="SSF53335">
    <property type="entry name" value="S-adenosyl-L-methionine-dependent methyltransferases"/>
    <property type="match status" value="1"/>
</dbReference>
<dbReference type="PANTHER" id="PTHR32385">
    <property type="entry name" value="MANNOSYL PHOSPHORYLINOSITOL CERAMIDE SYNTHASE"/>
    <property type="match status" value="1"/>
</dbReference>
<accession>A0ABZ2MAS4</accession>
<dbReference type="PANTHER" id="PTHR32385:SF15">
    <property type="entry name" value="INOSITOL PHOSPHOCERAMIDE MANNOSYLTRANSFERASE 1"/>
    <property type="match status" value="1"/>
</dbReference>
<keyword evidence="4" id="KW-1185">Reference proteome</keyword>